<reference evidence="2 3" key="1">
    <citation type="journal article" date="2011" name="J. Bacteriol.">
        <title>Genome sequence of the halotolerant marine bacterium Myxococcus fulvus HW-1.</title>
        <authorList>
            <person name="Li Z.F."/>
            <person name="Li X."/>
            <person name="Liu H."/>
            <person name="Liu X."/>
            <person name="Han K."/>
            <person name="Wu Z.H."/>
            <person name="Hu W."/>
            <person name="Li F.F."/>
            <person name="Li Y.Z."/>
        </authorList>
    </citation>
    <scope>NUCLEOTIDE SEQUENCE [LARGE SCALE GENOMIC DNA]</scope>
    <source>
        <strain evidence="3">ATCC BAA-855 / HW-1</strain>
    </source>
</reference>
<sequence length="60" mass="6388">MDFMLERAGAEAPPDTAGVEREGGGAPCGAAMNTCPQRVHWTEAPPGGSKRESRTYCIEH</sequence>
<accession>F8C6W8</accession>
<organism evidence="2 3">
    <name type="scientific">Myxococcus fulvus (strain ATCC BAA-855 / HW-1)</name>
    <dbReference type="NCBI Taxonomy" id="483219"/>
    <lineage>
        <taxon>Bacteria</taxon>
        <taxon>Pseudomonadati</taxon>
        <taxon>Myxococcota</taxon>
        <taxon>Myxococcia</taxon>
        <taxon>Myxococcales</taxon>
        <taxon>Cystobacterineae</taxon>
        <taxon>Myxococcaceae</taxon>
        <taxon>Myxococcus</taxon>
    </lineage>
</organism>
<dbReference type="KEGG" id="mfu:LILAB_25085"/>
<dbReference type="EMBL" id="CP002830">
    <property type="protein sequence ID" value="AEI66910.1"/>
    <property type="molecule type" value="Genomic_DNA"/>
</dbReference>
<evidence type="ECO:0000313" key="3">
    <source>
        <dbReference type="Proteomes" id="UP000000488"/>
    </source>
</evidence>
<feature type="region of interest" description="Disordered" evidence="1">
    <location>
        <begin position="1"/>
        <end position="25"/>
    </location>
</feature>
<dbReference type="HOGENOM" id="CLU_2936764_0_0_7"/>
<feature type="compositionally biased region" description="Basic and acidic residues" evidence="1">
    <location>
        <begin position="49"/>
        <end position="60"/>
    </location>
</feature>
<feature type="region of interest" description="Disordered" evidence="1">
    <location>
        <begin position="39"/>
        <end position="60"/>
    </location>
</feature>
<dbReference type="Proteomes" id="UP000000488">
    <property type="component" value="Chromosome"/>
</dbReference>
<name>F8C6W8_MYXFH</name>
<proteinExistence type="predicted"/>
<protein>
    <submittedName>
        <fullName evidence="2">Uncharacterized protein</fullName>
    </submittedName>
</protein>
<gene>
    <name evidence="2" type="ordered locus">LILAB_25085</name>
</gene>
<evidence type="ECO:0000256" key="1">
    <source>
        <dbReference type="SAM" id="MobiDB-lite"/>
    </source>
</evidence>
<evidence type="ECO:0000313" key="2">
    <source>
        <dbReference type="EMBL" id="AEI66910.1"/>
    </source>
</evidence>
<dbReference type="AlphaFoldDB" id="F8C6W8"/>